<reference evidence="2 3" key="1">
    <citation type="submission" date="2020-06" db="EMBL/GenBank/DDBJ databases">
        <authorList>
            <person name="Li R."/>
            <person name="Bekaert M."/>
        </authorList>
    </citation>
    <scope>NUCLEOTIDE SEQUENCE [LARGE SCALE GENOMIC DNA]</scope>
    <source>
        <strain evidence="3">wild</strain>
    </source>
</reference>
<proteinExistence type="predicted"/>
<keyword evidence="1" id="KW-0732">Signal</keyword>
<evidence type="ECO:0000313" key="3">
    <source>
        <dbReference type="Proteomes" id="UP000507470"/>
    </source>
</evidence>
<protein>
    <recommendedName>
        <fullName evidence="4">Lipoprotein</fullName>
    </recommendedName>
</protein>
<dbReference type="Proteomes" id="UP000507470">
    <property type="component" value="Unassembled WGS sequence"/>
</dbReference>
<organism evidence="2 3">
    <name type="scientific">Mytilus coruscus</name>
    <name type="common">Sea mussel</name>
    <dbReference type="NCBI Taxonomy" id="42192"/>
    <lineage>
        <taxon>Eukaryota</taxon>
        <taxon>Metazoa</taxon>
        <taxon>Spiralia</taxon>
        <taxon>Lophotrochozoa</taxon>
        <taxon>Mollusca</taxon>
        <taxon>Bivalvia</taxon>
        <taxon>Autobranchia</taxon>
        <taxon>Pteriomorphia</taxon>
        <taxon>Mytilida</taxon>
        <taxon>Mytiloidea</taxon>
        <taxon>Mytilidae</taxon>
        <taxon>Mytilinae</taxon>
        <taxon>Mytilus</taxon>
    </lineage>
</organism>
<dbReference type="GO" id="GO:0005576">
    <property type="term" value="C:extracellular region"/>
    <property type="evidence" value="ECO:0007669"/>
    <property type="project" value="InterPro"/>
</dbReference>
<feature type="chain" id="PRO_5027098106" description="Lipoprotein" evidence="1">
    <location>
        <begin position="18"/>
        <end position="205"/>
    </location>
</feature>
<dbReference type="InterPro" id="IPR001299">
    <property type="entry name" value="Ependymin"/>
</dbReference>
<dbReference type="AlphaFoldDB" id="A0A6J8F160"/>
<sequence length="205" mass="21865">MLCGFLALVVIPTFVIACCPPKQWEGVEYTALGSTGADGKSHYTEIEQKVSVDTDRRMVYVAQSMVIDGANVMQTVLQNYNTATQYITRNGNCEKMGVTSVEPGCVPQNATAVLKSYMGAGNSKIMTTVYKYETGMSTSYITMADDGCIPMAYEATGQNSDGGGYQMTVEFFGITPGIADTSVFNEPAQCGANVPSFAGIGVGRR</sequence>
<dbReference type="GO" id="GO:0005509">
    <property type="term" value="F:calcium ion binding"/>
    <property type="evidence" value="ECO:0007669"/>
    <property type="project" value="InterPro"/>
</dbReference>
<evidence type="ECO:0000313" key="2">
    <source>
        <dbReference type="EMBL" id="CAC5425842.1"/>
    </source>
</evidence>
<evidence type="ECO:0008006" key="4">
    <source>
        <dbReference type="Google" id="ProtNLM"/>
    </source>
</evidence>
<evidence type="ECO:0000256" key="1">
    <source>
        <dbReference type="SAM" id="SignalP"/>
    </source>
</evidence>
<dbReference type="EMBL" id="CACVKT020010330">
    <property type="protein sequence ID" value="CAC5425842.1"/>
    <property type="molecule type" value="Genomic_DNA"/>
</dbReference>
<dbReference type="Pfam" id="PF00811">
    <property type="entry name" value="Ependymin"/>
    <property type="match status" value="1"/>
</dbReference>
<accession>A0A6J8F160</accession>
<dbReference type="PANTHER" id="PTHR10697">
    <property type="entry name" value="MAMMALIAN EPENDYMIN-RELATED PROTEIN 1"/>
    <property type="match status" value="1"/>
</dbReference>
<feature type="signal peptide" evidence="1">
    <location>
        <begin position="1"/>
        <end position="17"/>
    </location>
</feature>
<dbReference type="GO" id="GO:0007160">
    <property type="term" value="P:cell-matrix adhesion"/>
    <property type="evidence" value="ECO:0007669"/>
    <property type="project" value="InterPro"/>
</dbReference>
<gene>
    <name evidence="2" type="ORF">MCOR_57627</name>
</gene>
<name>A0A6J8F160_MYTCO</name>
<dbReference type="GO" id="GO:0005764">
    <property type="term" value="C:lysosome"/>
    <property type="evidence" value="ECO:0007669"/>
    <property type="project" value="TreeGrafter"/>
</dbReference>
<keyword evidence="3" id="KW-1185">Reference proteome</keyword>
<dbReference type="PANTHER" id="PTHR10697:SF13">
    <property type="entry name" value="RICIN B LECTIN DOMAIN-CONTAINING PROTEIN"/>
    <property type="match status" value="1"/>
</dbReference>
<dbReference type="OrthoDB" id="10001248at2759"/>